<keyword evidence="5" id="KW-0808">Transferase</keyword>
<feature type="signal peptide" evidence="11">
    <location>
        <begin position="1"/>
        <end position="18"/>
    </location>
</feature>
<evidence type="ECO:0000313" key="15">
    <source>
        <dbReference type="Proteomes" id="UP000823388"/>
    </source>
</evidence>
<dbReference type="Gene3D" id="3.30.559.10">
    <property type="entry name" value="Chloramphenicol acetyltransferase-like domain"/>
    <property type="match status" value="1"/>
</dbReference>
<name>A0A8T0VI37_PANVG</name>
<evidence type="ECO:0000256" key="9">
    <source>
        <dbReference type="ARBA" id="ARBA00047604"/>
    </source>
</evidence>
<evidence type="ECO:0000256" key="10">
    <source>
        <dbReference type="ARBA" id="ARBA00048109"/>
    </source>
</evidence>
<comment type="caution">
    <text evidence="14">The sequence shown here is derived from an EMBL/GenBank/DDBJ whole genome shotgun (WGS) entry which is preliminary data.</text>
</comment>
<dbReference type="InterPro" id="IPR004255">
    <property type="entry name" value="O-acyltransferase_WSD1_N"/>
</dbReference>
<dbReference type="GO" id="GO:0005886">
    <property type="term" value="C:plasma membrane"/>
    <property type="evidence" value="ECO:0007669"/>
    <property type="project" value="UniProtKB-SubCell"/>
</dbReference>
<reference evidence="14" key="1">
    <citation type="submission" date="2020-05" db="EMBL/GenBank/DDBJ databases">
        <title>WGS assembly of Panicum virgatum.</title>
        <authorList>
            <person name="Lovell J.T."/>
            <person name="Jenkins J."/>
            <person name="Shu S."/>
            <person name="Juenger T.E."/>
            <person name="Schmutz J."/>
        </authorList>
    </citation>
    <scope>NUCLEOTIDE SEQUENCE</scope>
    <source>
        <strain evidence="14">AP13</strain>
    </source>
</reference>
<evidence type="ECO:0000256" key="11">
    <source>
        <dbReference type="SAM" id="SignalP"/>
    </source>
</evidence>
<dbReference type="InterPro" id="IPR045034">
    <property type="entry name" value="O-acyltransferase_WSD1-like"/>
</dbReference>
<protein>
    <recommendedName>
        <fullName evidence="16">Diacylglycerol O-acyltransferase</fullName>
    </recommendedName>
</protein>
<sequence>MKINLLELLLVNLIKSLALLNQDIGSEMPVPCSMTTSLVATPRLAVGFSAAATKGLFSNQELTSSTMAVDELVSPVERLAAPLNLPVFRAGLEAQLARHPYFRSIQVTGKDGAPRWVTTPVNLDDHIVVPRLTGDPDRAVEDYLASLSTLPMDHTRPPWEFHFLDVRTAEAAATVALRMHHALADGMALITLLISSARSAADPARPASAPPPPARRTGTIYAPPRAALLVRVWSYLLLAWHSLVDVASFVATFLFLSDPNTLFKRSAADHGEPRRRMRFVHRSFSLDDVKFIKNAMNYTVNDVLVGVTSAALSRHFFRKAGDTKTRGIVLRSILPVNTRPTNSLQTDVDMIESGKSTAVRWGNRLGYIILPFHLAMHDDPLEYIRKAKQVIVRKKNSLEVIIIHMAVEIIFKILGPKAGAYIFNSVLRNTTMTFSNLIGPPEQIELCGHPVAYIAPSVYGLQQALTVHIQSYCNTIKVILAVDEEQFPDPRQLLDDFTVSLNLTKDAAAKASPKLIRKE</sequence>
<evidence type="ECO:0000256" key="6">
    <source>
        <dbReference type="ARBA" id="ARBA00022824"/>
    </source>
</evidence>
<comment type="catalytic activity">
    <reaction evidence="9">
        <text>a long chain fatty alcohol + a fatty acyl-CoA = a long-chain alcohol wax ester + CoA</text>
        <dbReference type="Rhea" id="RHEA:38443"/>
        <dbReference type="ChEBI" id="CHEBI:17135"/>
        <dbReference type="ChEBI" id="CHEBI:57287"/>
        <dbReference type="ChEBI" id="CHEBI:77636"/>
        <dbReference type="ChEBI" id="CHEBI:235323"/>
        <dbReference type="EC" id="2.3.1.75"/>
    </reaction>
</comment>
<evidence type="ECO:0000256" key="3">
    <source>
        <dbReference type="ARBA" id="ARBA00004771"/>
    </source>
</evidence>
<feature type="domain" description="O-acyltransferase WSD1 C-terminal" evidence="13">
    <location>
        <begin position="361"/>
        <end position="503"/>
    </location>
</feature>
<comment type="pathway">
    <text evidence="3">Glycerolipid metabolism; triacylglycerol biosynthesis.</text>
</comment>
<evidence type="ECO:0000259" key="12">
    <source>
        <dbReference type="Pfam" id="PF03007"/>
    </source>
</evidence>
<comment type="similarity">
    <text evidence="8">In the N-terminal section; belongs to the long-chain O-acyltransferase family.</text>
</comment>
<evidence type="ECO:0000256" key="5">
    <source>
        <dbReference type="ARBA" id="ARBA00022679"/>
    </source>
</evidence>
<dbReference type="Pfam" id="PF03007">
    <property type="entry name" value="WS_DGAT_cat"/>
    <property type="match status" value="1"/>
</dbReference>
<evidence type="ECO:0000256" key="2">
    <source>
        <dbReference type="ARBA" id="ARBA00004586"/>
    </source>
</evidence>
<dbReference type="PANTHER" id="PTHR31650:SF71">
    <property type="match status" value="1"/>
</dbReference>
<dbReference type="SUPFAM" id="SSF52777">
    <property type="entry name" value="CoA-dependent acyltransferases"/>
    <property type="match status" value="1"/>
</dbReference>
<dbReference type="AlphaFoldDB" id="A0A8T0VI37"/>
<keyword evidence="7" id="KW-0012">Acyltransferase</keyword>
<organism evidence="14 15">
    <name type="scientific">Panicum virgatum</name>
    <name type="common">Blackwell switchgrass</name>
    <dbReference type="NCBI Taxonomy" id="38727"/>
    <lineage>
        <taxon>Eukaryota</taxon>
        <taxon>Viridiplantae</taxon>
        <taxon>Streptophyta</taxon>
        <taxon>Embryophyta</taxon>
        <taxon>Tracheophyta</taxon>
        <taxon>Spermatophyta</taxon>
        <taxon>Magnoliopsida</taxon>
        <taxon>Liliopsida</taxon>
        <taxon>Poales</taxon>
        <taxon>Poaceae</taxon>
        <taxon>PACMAD clade</taxon>
        <taxon>Panicoideae</taxon>
        <taxon>Panicodae</taxon>
        <taxon>Paniceae</taxon>
        <taxon>Panicinae</taxon>
        <taxon>Panicum</taxon>
        <taxon>Panicum sect. Hiantes</taxon>
    </lineage>
</organism>
<feature type="domain" description="O-acyltransferase WSD1-like N-terminal" evidence="12">
    <location>
        <begin position="75"/>
        <end position="303"/>
    </location>
</feature>
<keyword evidence="6" id="KW-0256">Endoplasmic reticulum</keyword>
<evidence type="ECO:0008006" key="16">
    <source>
        <dbReference type="Google" id="ProtNLM"/>
    </source>
</evidence>
<accession>A0A8T0VI37</accession>
<proteinExistence type="inferred from homology"/>
<gene>
    <name evidence="14" type="ORF">PVAP13_2NG025400</name>
</gene>
<feature type="chain" id="PRO_5035869729" description="Diacylglycerol O-acyltransferase" evidence="11">
    <location>
        <begin position="19"/>
        <end position="519"/>
    </location>
</feature>
<keyword evidence="11" id="KW-0732">Signal</keyword>
<dbReference type="GO" id="GO:0005789">
    <property type="term" value="C:endoplasmic reticulum membrane"/>
    <property type="evidence" value="ECO:0007669"/>
    <property type="project" value="UniProtKB-SubCell"/>
</dbReference>
<dbReference type="InterPro" id="IPR023213">
    <property type="entry name" value="CAT-like_dom_sf"/>
</dbReference>
<dbReference type="InterPro" id="IPR009721">
    <property type="entry name" value="O-acyltransferase_WSD1_C"/>
</dbReference>
<dbReference type="GO" id="GO:0019432">
    <property type="term" value="P:triglyceride biosynthetic process"/>
    <property type="evidence" value="ECO:0007669"/>
    <property type="project" value="TreeGrafter"/>
</dbReference>
<evidence type="ECO:0000256" key="7">
    <source>
        <dbReference type="ARBA" id="ARBA00023315"/>
    </source>
</evidence>
<dbReference type="Pfam" id="PF06974">
    <property type="entry name" value="WS_DGAT_C"/>
    <property type="match status" value="1"/>
</dbReference>
<dbReference type="EMBL" id="CM029040">
    <property type="protein sequence ID" value="KAG2631389.1"/>
    <property type="molecule type" value="Genomic_DNA"/>
</dbReference>
<evidence type="ECO:0000256" key="1">
    <source>
        <dbReference type="ARBA" id="ARBA00004162"/>
    </source>
</evidence>
<dbReference type="PANTHER" id="PTHR31650">
    <property type="entry name" value="O-ACYLTRANSFERASE (WSD1-LIKE) FAMILY PROTEIN"/>
    <property type="match status" value="1"/>
</dbReference>
<evidence type="ECO:0000313" key="14">
    <source>
        <dbReference type="EMBL" id="KAG2631389.1"/>
    </source>
</evidence>
<dbReference type="GO" id="GO:0047196">
    <property type="term" value="F:long-chain-alcohol O-fatty-acyltransferase activity"/>
    <property type="evidence" value="ECO:0007669"/>
    <property type="project" value="UniProtKB-EC"/>
</dbReference>
<evidence type="ECO:0000259" key="13">
    <source>
        <dbReference type="Pfam" id="PF06974"/>
    </source>
</evidence>
<keyword evidence="15" id="KW-1185">Reference proteome</keyword>
<comment type="subcellular location">
    <subcellularLocation>
        <location evidence="1">Cell membrane</location>
        <topology evidence="1">Single-pass membrane protein</topology>
    </subcellularLocation>
    <subcellularLocation>
        <location evidence="2">Endoplasmic reticulum membrane</location>
    </subcellularLocation>
</comment>
<comment type="pathway">
    <text evidence="4">Lipid metabolism.</text>
</comment>
<dbReference type="Proteomes" id="UP000823388">
    <property type="component" value="Chromosome 2N"/>
</dbReference>
<evidence type="ECO:0000256" key="4">
    <source>
        <dbReference type="ARBA" id="ARBA00005189"/>
    </source>
</evidence>
<evidence type="ECO:0000256" key="8">
    <source>
        <dbReference type="ARBA" id="ARBA00024360"/>
    </source>
</evidence>
<comment type="catalytic activity">
    <reaction evidence="10">
        <text>an acyl-CoA + a 1,2-diacyl-sn-glycerol = a triacyl-sn-glycerol + CoA</text>
        <dbReference type="Rhea" id="RHEA:10868"/>
        <dbReference type="ChEBI" id="CHEBI:17815"/>
        <dbReference type="ChEBI" id="CHEBI:57287"/>
        <dbReference type="ChEBI" id="CHEBI:58342"/>
        <dbReference type="ChEBI" id="CHEBI:64615"/>
        <dbReference type="EC" id="2.3.1.20"/>
    </reaction>
</comment>
<dbReference type="GO" id="GO:0004144">
    <property type="term" value="F:diacylglycerol O-acyltransferase activity"/>
    <property type="evidence" value="ECO:0007669"/>
    <property type="project" value="UniProtKB-EC"/>
</dbReference>